<comment type="caution">
    <text evidence="1">The sequence shown here is derived from an EMBL/GenBank/DDBJ whole genome shotgun (WGS) entry which is preliminary data.</text>
</comment>
<dbReference type="AlphaFoldDB" id="A0A7C0WUT9"/>
<dbReference type="EMBL" id="DQZW01000192">
    <property type="protein sequence ID" value="HDL90055.1"/>
    <property type="molecule type" value="Genomic_DNA"/>
</dbReference>
<name>A0A7C0WUT9_9BACT</name>
<gene>
    <name evidence="1" type="ORF">ENG14_04040</name>
</gene>
<protein>
    <submittedName>
        <fullName evidence="1">Uncharacterized protein</fullName>
    </submittedName>
</protein>
<evidence type="ECO:0000313" key="1">
    <source>
        <dbReference type="EMBL" id="HDL90055.1"/>
    </source>
</evidence>
<dbReference type="Proteomes" id="UP000886355">
    <property type="component" value="Unassembled WGS sequence"/>
</dbReference>
<proteinExistence type="predicted"/>
<sequence>MEKRTHNPLTYFHLYLEVGSSRHYFGLINHVRILDNSESPTGYPHMVRFWDGDAYRFLEGTVNVAEDDREFVLDMGGDKRYIFKVFHR</sequence>
<reference evidence="1" key="1">
    <citation type="journal article" date="2020" name="mSystems">
        <title>Genome- and Community-Level Interaction Insights into Carbon Utilization and Element Cycling Functions of Hydrothermarchaeota in Hydrothermal Sediment.</title>
        <authorList>
            <person name="Zhou Z."/>
            <person name="Liu Y."/>
            <person name="Xu W."/>
            <person name="Pan J."/>
            <person name="Luo Z.H."/>
            <person name="Li M."/>
        </authorList>
    </citation>
    <scope>NUCLEOTIDE SEQUENCE [LARGE SCALE GENOMIC DNA]</scope>
    <source>
        <strain evidence="1">HyVt-19</strain>
    </source>
</reference>
<organism evidence="1">
    <name type="scientific">Thermodesulforhabdus norvegica</name>
    <dbReference type="NCBI Taxonomy" id="39841"/>
    <lineage>
        <taxon>Bacteria</taxon>
        <taxon>Pseudomonadati</taxon>
        <taxon>Thermodesulfobacteriota</taxon>
        <taxon>Syntrophobacteria</taxon>
        <taxon>Syntrophobacterales</taxon>
        <taxon>Thermodesulforhabdaceae</taxon>
        <taxon>Thermodesulforhabdus</taxon>
    </lineage>
</organism>
<accession>A0A7C0WUT9</accession>